<dbReference type="InterPro" id="IPR029052">
    <property type="entry name" value="Metallo-depent_PP-like"/>
</dbReference>
<evidence type="ECO:0000313" key="6">
    <source>
        <dbReference type="Proteomes" id="UP000434052"/>
    </source>
</evidence>
<sequence>MKRRTFIRSTLLGVAGVPLLAAEGLAEPNRFEVTRTRLVNNKLSRTLRIVQVTDMHLTYSGNDESIPGLVNDLKPDLVLFTGDYVDHGTGTPPDMQRFRSFIHEFDSTTPMFAIFGNWDRGYEGRLFKRTLVRSVRNRRESVVIDGNTVSITGMDYYHPDMQLLQTAVNGANLSCVLYHSPDMVVFAEPTGYYDLMLAGHTHGGQVRLPFLRLLQDGHGSFPWPGAIITGTYTGTRYQSGLYRLQNMDLYVSRGLGETDGIPFRFLCRPELAVIEIGPEGA</sequence>
<dbReference type="Proteomes" id="UP000434052">
    <property type="component" value="Unassembled WGS sequence"/>
</dbReference>
<dbReference type="InterPro" id="IPR004843">
    <property type="entry name" value="Calcineurin-like_PHP"/>
</dbReference>
<evidence type="ECO:0000256" key="2">
    <source>
        <dbReference type="ARBA" id="ARBA00022801"/>
    </source>
</evidence>
<dbReference type="AlphaFoldDB" id="A0A6P1ZGD6"/>
<keyword evidence="1" id="KW-0479">Metal-binding</keyword>
<dbReference type="Pfam" id="PF00149">
    <property type="entry name" value="Metallophos"/>
    <property type="match status" value="1"/>
</dbReference>
<dbReference type="GO" id="GO:0008758">
    <property type="term" value="F:UDP-2,3-diacylglucosamine hydrolase activity"/>
    <property type="evidence" value="ECO:0007669"/>
    <property type="project" value="TreeGrafter"/>
</dbReference>
<dbReference type="SUPFAM" id="SSF56300">
    <property type="entry name" value="Metallo-dependent phosphatases"/>
    <property type="match status" value="1"/>
</dbReference>
<gene>
    <name evidence="5" type="ORF">DQK91_11770</name>
</gene>
<reference evidence="5 6" key="1">
    <citation type="submission" date="2018-06" db="EMBL/GenBank/DDBJ databases">
        <title>Complete genome of Desulfovibrio marinus P48SEP.</title>
        <authorList>
            <person name="Crispim J.S."/>
            <person name="Vidigal P.M.P."/>
            <person name="Silva L.C.F."/>
            <person name="Araujo L.C."/>
            <person name="Laguardia C.N."/>
            <person name="Dias R.S."/>
            <person name="Sousa M.P."/>
            <person name="Paula S.O."/>
            <person name="Silva C."/>
        </authorList>
    </citation>
    <scope>NUCLEOTIDE SEQUENCE [LARGE SCALE GENOMIC DNA]</scope>
    <source>
        <strain evidence="5 6">P48SEP</strain>
    </source>
</reference>
<dbReference type="GO" id="GO:0046872">
    <property type="term" value="F:metal ion binding"/>
    <property type="evidence" value="ECO:0007669"/>
    <property type="project" value="UniProtKB-KW"/>
</dbReference>
<dbReference type="GO" id="GO:0016020">
    <property type="term" value="C:membrane"/>
    <property type="evidence" value="ECO:0007669"/>
    <property type="project" value="GOC"/>
</dbReference>
<evidence type="ECO:0000313" key="5">
    <source>
        <dbReference type="EMBL" id="TVM33341.1"/>
    </source>
</evidence>
<evidence type="ECO:0000256" key="1">
    <source>
        <dbReference type="ARBA" id="ARBA00022723"/>
    </source>
</evidence>
<proteinExistence type="predicted"/>
<dbReference type="Gene3D" id="3.60.21.10">
    <property type="match status" value="1"/>
</dbReference>
<dbReference type="EMBL" id="QMIF01000007">
    <property type="protein sequence ID" value="TVM33341.1"/>
    <property type="molecule type" value="Genomic_DNA"/>
</dbReference>
<feature type="domain" description="Calcineurin-like phosphoesterase" evidence="4">
    <location>
        <begin position="47"/>
        <end position="202"/>
    </location>
</feature>
<protein>
    <recommendedName>
        <fullName evidence="4">Calcineurin-like phosphoesterase domain-containing protein</fullName>
    </recommendedName>
</protein>
<name>A0A6P1ZGD6_9BACT</name>
<dbReference type="PANTHER" id="PTHR31302:SF31">
    <property type="entry name" value="PHOSPHODIESTERASE YAEI"/>
    <property type="match status" value="1"/>
</dbReference>
<evidence type="ECO:0000256" key="3">
    <source>
        <dbReference type="SAM" id="SignalP"/>
    </source>
</evidence>
<feature type="signal peptide" evidence="3">
    <location>
        <begin position="1"/>
        <end position="21"/>
    </location>
</feature>
<evidence type="ECO:0000259" key="4">
    <source>
        <dbReference type="Pfam" id="PF00149"/>
    </source>
</evidence>
<comment type="caution">
    <text evidence="5">The sequence shown here is derived from an EMBL/GenBank/DDBJ whole genome shotgun (WGS) entry which is preliminary data.</text>
</comment>
<dbReference type="GO" id="GO:0009245">
    <property type="term" value="P:lipid A biosynthetic process"/>
    <property type="evidence" value="ECO:0007669"/>
    <property type="project" value="TreeGrafter"/>
</dbReference>
<dbReference type="OrthoDB" id="9780884at2"/>
<dbReference type="RefSeq" id="WP_144305563.1">
    <property type="nucleotide sequence ID" value="NZ_QMIF01000007.1"/>
</dbReference>
<keyword evidence="2" id="KW-0378">Hydrolase</keyword>
<accession>A0A6P1ZGD6</accession>
<dbReference type="PANTHER" id="PTHR31302">
    <property type="entry name" value="TRANSMEMBRANE PROTEIN WITH METALLOPHOSPHOESTERASE DOMAIN-RELATED"/>
    <property type="match status" value="1"/>
</dbReference>
<organism evidence="5 6">
    <name type="scientific">Oceanidesulfovibrio marinus</name>
    <dbReference type="NCBI Taxonomy" id="370038"/>
    <lineage>
        <taxon>Bacteria</taxon>
        <taxon>Pseudomonadati</taxon>
        <taxon>Thermodesulfobacteriota</taxon>
        <taxon>Desulfovibrionia</taxon>
        <taxon>Desulfovibrionales</taxon>
        <taxon>Desulfovibrionaceae</taxon>
        <taxon>Oceanidesulfovibrio</taxon>
    </lineage>
</organism>
<dbReference type="InterPro" id="IPR051158">
    <property type="entry name" value="Metallophosphoesterase_sf"/>
</dbReference>
<feature type="chain" id="PRO_5027061702" description="Calcineurin-like phosphoesterase domain-containing protein" evidence="3">
    <location>
        <begin position="22"/>
        <end position="281"/>
    </location>
</feature>
<keyword evidence="3" id="KW-0732">Signal</keyword>